<reference evidence="2" key="1">
    <citation type="submission" date="2018-05" db="EMBL/GenBank/DDBJ databases">
        <authorList>
            <person name="Lanie J.A."/>
            <person name="Ng W.-L."/>
            <person name="Kazmierczak K.M."/>
            <person name="Andrzejewski T.M."/>
            <person name="Davidsen T.M."/>
            <person name="Wayne K.J."/>
            <person name="Tettelin H."/>
            <person name="Glass J.I."/>
            <person name="Rusch D."/>
            <person name="Podicherti R."/>
            <person name="Tsui H.-C.T."/>
            <person name="Winkler M.E."/>
        </authorList>
    </citation>
    <scope>NUCLEOTIDE SEQUENCE</scope>
</reference>
<evidence type="ECO:0000313" key="2">
    <source>
        <dbReference type="EMBL" id="SVE23706.1"/>
    </source>
</evidence>
<dbReference type="AlphaFoldDB" id="A0A383BTW2"/>
<name>A0A383BTW2_9ZZZZ</name>
<sequence>MSLKAFHIIVILISAIFSFGFGAWCLRFYLANATVIYLLGSLFSIAAGAGLIYYIFLFLRKTKDLRVP</sequence>
<proteinExistence type="predicted"/>
<feature type="transmembrane region" description="Helical" evidence="1">
    <location>
        <begin position="7"/>
        <end position="30"/>
    </location>
</feature>
<protein>
    <submittedName>
        <fullName evidence="2">Uncharacterized protein</fullName>
    </submittedName>
</protein>
<evidence type="ECO:0000256" key="1">
    <source>
        <dbReference type="SAM" id="Phobius"/>
    </source>
</evidence>
<keyword evidence="1" id="KW-0812">Transmembrane</keyword>
<feature type="transmembrane region" description="Helical" evidence="1">
    <location>
        <begin position="36"/>
        <end position="59"/>
    </location>
</feature>
<organism evidence="2">
    <name type="scientific">marine metagenome</name>
    <dbReference type="NCBI Taxonomy" id="408172"/>
    <lineage>
        <taxon>unclassified sequences</taxon>
        <taxon>metagenomes</taxon>
        <taxon>ecological metagenomes</taxon>
    </lineage>
</organism>
<keyword evidence="1" id="KW-0472">Membrane</keyword>
<keyword evidence="1" id="KW-1133">Transmembrane helix</keyword>
<dbReference type="EMBL" id="UINC01203446">
    <property type="protein sequence ID" value="SVE23706.1"/>
    <property type="molecule type" value="Genomic_DNA"/>
</dbReference>
<gene>
    <name evidence="2" type="ORF">METZ01_LOCUS476560</name>
</gene>
<accession>A0A383BTW2</accession>